<keyword evidence="1" id="KW-1133">Transmembrane helix</keyword>
<dbReference type="AlphaFoldDB" id="A0A5C7BCH4"/>
<keyword evidence="1" id="KW-0472">Membrane</keyword>
<dbReference type="EMBL" id="VOSB01000005">
    <property type="protein sequence ID" value="TXE19071.1"/>
    <property type="molecule type" value="Genomic_DNA"/>
</dbReference>
<dbReference type="Proteomes" id="UP000321938">
    <property type="component" value="Unassembled WGS sequence"/>
</dbReference>
<keyword evidence="3" id="KW-1185">Reference proteome</keyword>
<gene>
    <name evidence="2" type="ORF">ES692_04225</name>
</gene>
<dbReference type="STRING" id="1123037.GCA_000425305_00109"/>
<feature type="transmembrane region" description="Helical" evidence="1">
    <location>
        <begin position="91"/>
        <end position="108"/>
    </location>
</feature>
<evidence type="ECO:0000313" key="3">
    <source>
        <dbReference type="Proteomes" id="UP000321938"/>
    </source>
</evidence>
<feature type="transmembrane region" description="Helical" evidence="1">
    <location>
        <begin position="120"/>
        <end position="141"/>
    </location>
</feature>
<feature type="transmembrane region" description="Helical" evidence="1">
    <location>
        <begin position="180"/>
        <end position="202"/>
    </location>
</feature>
<evidence type="ECO:0000256" key="1">
    <source>
        <dbReference type="SAM" id="Phobius"/>
    </source>
</evidence>
<keyword evidence="1" id="KW-0812">Transmembrane</keyword>
<evidence type="ECO:0000313" key="2">
    <source>
        <dbReference type="EMBL" id="TXE19071.1"/>
    </source>
</evidence>
<dbReference type="OrthoDB" id="1345503at2"/>
<proteinExistence type="predicted"/>
<dbReference type="RefSeq" id="WP_028870612.1">
    <property type="nucleotide sequence ID" value="NZ_VOSB01000005.1"/>
</dbReference>
<comment type="caution">
    <text evidence="2">The sequence shown here is derived from an EMBL/GenBank/DDBJ whole genome shotgun (WGS) entry which is preliminary data.</text>
</comment>
<protein>
    <submittedName>
        <fullName evidence="2">Uncharacterized protein</fullName>
    </submittedName>
</protein>
<name>A0A5C7BCH4_9FLAO</name>
<feature type="transmembrane region" description="Helical" evidence="1">
    <location>
        <begin position="153"/>
        <end position="174"/>
    </location>
</feature>
<reference evidence="2 3" key="1">
    <citation type="submission" date="2019-08" db="EMBL/GenBank/DDBJ databases">
        <title>Genome of Psychroserpens burtonensis ACAM 167.</title>
        <authorList>
            <person name="Bowman J.P."/>
        </authorList>
    </citation>
    <scope>NUCLEOTIDE SEQUENCE [LARGE SCALE GENOMIC DNA]</scope>
    <source>
        <strain evidence="2 3">ACAM 167</strain>
    </source>
</reference>
<accession>A0A5C7BCH4</accession>
<organism evidence="2 3">
    <name type="scientific">Psychroserpens burtonensis</name>
    <dbReference type="NCBI Taxonomy" id="49278"/>
    <lineage>
        <taxon>Bacteria</taxon>
        <taxon>Pseudomonadati</taxon>
        <taxon>Bacteroidota</taxon>
        <taxon>Flavobacteriia</taxon>
        <taxon>Flavobacteriales</taxon>
        <taxon>Flavobacteriaceae</taxon>
        <taxon>Psychroserpens</taxon>
    </lineage>
</organism>
<sequence length="218" mass="25932">MVRLEREDIGFIENYLENSDIFYADIRLEMTDHVASEIEQLMSSENTEFYETFKSYMVNNKTVLLENNKQFIRAADTSILKRLYFELIKRPTLLVFCALLFMSYKWLLTIDVENLKDYMVMIPIISITPFLIVYVCSLKIFKIPRFSGVERLGLLYLMSFQVFNLLSLFTRIYVKSEHNFYIVALLIAIIVTFSLLIIKITFKIINQYRNDYKFMKSL</sequence>